<comment type="caution">
    <text evidence="3">The sequence shown here is derived from an EMBL/GenBank/DDBJ whole genome shotgun (WGS) entry which is preliminary data.</text>
</comment>
<name>A0A2U1AWP3_9BACT</name>
<dbReference type="PIRSF" id="PIRSF037112">
    <property type="entry name" value="Antirestriction_ArdC"/>
    <property type="match status" value="1"/>
</dbReference>
<dbReference type="InterPro" id="IPR013610">
    <property type="entry name" value="ArdC_N"/>
</dbReference>
<evidence type="ECO:0000259" key="1">
    <source>
        <dbReference type="Pfam" id="PF08401"/>
    </source>
</evidence>
<dbReference type="RefSeq" id="WP_116543586.1">
    <property type="nucleotide sequence ID" value="NZ_QEKI01000006.1"/>
</dbReference>
<dbReference type="Pfam" id="PF08401">
    <property type="entry name" value="ArdcN"/>
    <property type="match status" value="1"/>
</dbReference>
<dbReference type="OrthoDB" id="9792687at2"/>
<organism evidence="3 4">
    <name type="scientific">Pontibacter virosus</name>
    <dbReference type="NCBI Taxonomy" id="1765052"/>
    <lineage>
        <taxon>Bacteria</taxon>
        <taxon>Pseudomonadati</taxon>
        <taxon>Bacteroidota</taxon>
        <taxon>Cytophagia</taxon>
        <taxon>Cytophagales</taxon>
        <taxon>Hymenobacteraceae</taxon>
        <taxon>Pontibacter</taxon>
    </lineage>
</organism>
<evidence type="ECO:0000313" key="4">
    <source>
        <dbReference type="Proteomes" id="UP000245466"/>
    </source>
</evidence>
<dbReference type="GO" id="GO:0003697">
    <property type="term" value="F:single-stranded DNA binding"/>
    <property type="evidence" value="ECO:0007669"/>
    <property type="project" value="InterPro"/>
</dbReference>
<dbReference type="InterPro" id="IPR017113">
    <property type="entry name" value="Antirestriction_ArdC"/>
</dbReference>
<evidence type="ECO:0000313" key="3">
    <source>
        <dbReference type="EMBL" id="PVY40855.1"/>
    </source>
</evidence>
<evidence type="ECO:0000259" key="2">
    <source>
        <dbReference type="Pfam" id="PF18818"/>
    </source>
</evidence>
<reference evidence="3 4" key="1">
    <citation type="submission" date="2018-04" db="EMBL/GenBank/DDBJ databases">
        <title>Genomic Encyclopedia of Type Strains, Phase IV (KMG-IV): sequencing the most valuable type-strain genomes for metagenomic binning, comparative biology and taxonomic classification.</title>
        <authorList>
            <person name="Goeker M."/>
        </authorList>
    </citation>
    <scope>NUCLEOTIDE SEQUENCE [LARGE SCALE GENOMIC DNA]</scope>
    <source>
        <strain evidence="3 4">DSM 100231</strain>
    </source>
</reference>
<accession>A0A2U1AWP3</accession>
<dbReference type="EMBL" id="QEKI01000006">
    <property type="protein sequence ID" value="PVY40855.1"/>
    <property type="molecule type" value="Genomic_DNA"/>
</dbReference>
<keyword evidence="4" id="KW-1185">Reference proteome</keyword>
<feature type="domain" description="N-terminal" evidence="1">
    <location>
        <begin position="10"/>
        <end position="117"/>
    </location>
</feature>
<sequence length="314" mass="35886">MNAYQKFNHLAEQVTNEIIAELQKGKVIWQKPWSSYGLPKNYASGRPYEGFNAFYLHHVTEKNNYTAPYFLTFRQAQEMGGRVRKGQKGNPIVYWKIYEAKEQEQPADQDVARKEKNSKKFVPFLWTVFNIDQVEGVDFHLPEKLRRSGQQLIEACQRVVDGFPSPRPRILHGGSQAWYAPGTDTVQVPEPKRFLSPEAFHATLYHELIHATGHHARLNRFNRDETPARFGDEAYSKEELIAEMGASFLCAHTGIRKAVFQNSVAYLQGWISRFREDKTMLIYAGTRAFKAAGYILSLQAKADEEALPAEQAAA</sequence>
<dbReference type="AlphaFoldDB" id="A0A2U1AWP3"/>
<proteinExistence type="predicted"/>
<dbReference type="InterPro" id="IPR041459">
    <property type="entry name" value="MPTase-PolyVal"/>
</dbReference>
<dbReference type="Pfam" id="PF18818">
    <property type="entry name" value="MPTase-PolyVal"/>
    <property type="match status" value="1"/>
</dbReference>
<feature type="domain" description="Polyvalent protein metallopeptidase" evidence="2">
    <location>
        <begin position="169"/>
        <end position="285"/>
    </location>
</feature>
<gene>
    <name evidence="3" type="ORF">C8E01_106197</name>
</gene>
<protein>
    <submittedName>
        <fullName evidence="3">Antirestriction protein ArdC</fullName>
    </submittedName>
</protein>
<dbReference type="Proteomes" id="UP000245466">
    <property type="component" value="Unassembled WGS sequence"/>
</dbReference>